<reference evidence="1" key="1">
    <citation type="journal article" date="2020" name="Nature">
        <title>Giant virus diversity and host interactions through global metagenomics.</title>
        <authorList>
            <person name="Schulz F."/>
            <person name="Roux S."/>
            <person name="Paez-Espino D."/>
            <person name="Jungbluth S."/>
            <person name="Walsh D.A."/>
            <person name="Denef V.J."/>
            <person name="McMahon K.D."/>
            <person name="Konstantinidis K.T."/>
            <person name="Eloe-Fadrosh E.A."/>
            <person name="Kyrpides N.C."/>
            <person name="Woyke T."/>
        </authorList>
    </citation>
    <scope>NUCLEOTIDE SEQUENCE</scope>
    <source>
        <strain evidence="1">GVMAG-M-3300009155-2</strain>
    </source>
</reference>
<protein>
    <submittedName>
        <fullName evidence="1">Uncharacterized protein</fullName>
    </submittedName>
</protein>
<dbReference type="GO" id="GO:0003700">
    <property type="term" value="F:DNA-binding transcription factor activity"/>
    <property type="evidence" value="ECO:0007669"/>
    <property type="project" value="InterPro"/>
</dbReference>
<organism evidence="1">
    <name type="scientific">viral metagenome</name>
    <dbReference type="NCBI Taxonomy" id="1070528"/>
    <lineage>
        <taxon>unclassified sequences</taxon>
        <taxon>metagenomes</taxon>
        <taxon>organismal metagenomes</taxon>
    </lineage>
</organism>
<accession>A0A6C0ES40</accession>
<name>A0A6C0ES40_9ZZZZ</name>
<proteinExistence type="predicted"/>
<dbReference type="AlphaFoldDB" id="A0A6C0ES40"/>
<dbReference type="GO" id="GO:0006352">
    <property type="term" value="P:DNA-templated transcription initiation"/>
    <property type="evidence" value="ECO:0007669"/>
    <property type="project" value="InterPro"/>
</dbReference>
<dbReference type="EMBL" id="MN738915">
    <property type="protein sequence ID" value="QHT31149.1"/>
    <property type="molecule type" value="Genomic_DNA"/>
</dbReference>
<evidence type="ECO:0000313" key="1">
    <source>
        <dbReference type="EMBL" id="QHT31149.1"/>
    </source>
</evidence>
<dbReference type="InterPro" id="IPR013325">
    <property type="entry name" value="RNA_pol_sigma_r2"/>
</dbReference>
<sequence length="258" mass="30887">MQLALKIILYLNVLYYAYSYNLLTSEQWSSISKIIQNPKTNIKQKTLINQIIYNSYESYAVKKAYDFRSIHRYKCKNINTQDLVFSSKIGLYKSILKYNGKNSFANFAVIYIKSELYKLLTETYSLSGVEKKYRKKNKLNFTQEEWSNYKNKFNTQLIEFKNNWMFDKYYTKNSHQNNFILDKIELTNKYDLVWKIVNNNLDPFSKMVFSCKYDYFLKNLASNKNIANRMICSEETIRKNLIKTHKIITKQIIEQANI</sequence>
<dbReference type="SUPFAM" id="SSF88946">
    <property type="entry name" value="Sigma2 domain of RNA polymerase sigma factors"/>
    <property type="match status" value="1"/>
</dbReference>